<dbReference type="InterPro" id="IPR023546">
    <property type="entry name" value="MGMT"/>
</dbReference>
<comment type="subcellular location">
    <subcellularLocation>
        <location evidence="9">Cytoplasm</location>
    </subcellularLocation>
</comment>
<feature type="active site" description="Nucleophile; methyl group acceptor" evidence="9">
    <location>
        <position position="136"/>
    </location>
</feature>
<sequence length="166" mass="18645">MNTIIHYKEHPSPLGQLTLAATPQGICGIYFEDQRNFNDIKDKQNWQHTEHHQHLDKATHQLDEYFAGQRQHFDVQLDLHLRGTEFQQAVWQALLSIKFGKTSSYGAHAKLINKPLAVRAVGGAIGRNPISIIVPCHRVLGGNGTLTGYDGGLDRKKYLLQLEGVI</sequence>
<keyword evidence="13" id="KW-1185">Reference proteome</keyword>
<dbReference type="GO" id="GO:0003908">
    <property type="term" value="F:methylated-DNA-[protein]-cysteine S-methyltransferase activity"/>
    <property type="evidence" value="ECO:0007669"/>
    <property type="project" value="UniProtKB-UniRule"/>
</dbReference>
<evidence type="ECO:0000256" key="9">
    <source>
        <dbReference type="HAMAP-Rule" id="MF_00772"/>
    </source>
</evidence>
<dbReference type="PROSITE" id="PS00374">
    <property type="entry name" value="MGMT"/>
    <property type="match status" value="1"/>
</dbReference>
<dbReference type="SUPFAM" id="SSF53155">
    <property type="entry name" value="Methylated DNA-protein cysteine methyltransferase domain"/>
    <property type="match status" value="1"/>
</dbReference>
<dbReference type="CDD" id="cd06445">
    <property type="entry name" value="ATase"/>
    <property type="match status" value="1"/>
</dbReference>
<comment type="catalytic activity">
    <reaction evidence="1 9">
        <text>a 4-O-methyl-thymidine in DNA + L-cysteinyl-[protein] = a thymidine in DNA + S-methyl-L-cysteinyl-[protein]</text>
        <dbReference type="Rhea" id="RHEA:53428"/>
        <dbReference type="Rhea" id="RHEA-COMP:10131"/>
        <dbReference type="Rhea" id="RHEA-COMP:10132"/>
        <dbReference type="Rhea" id="RHEA-COMP:13555"/>
        <dbReference type="Rhea" id="RHEA-COMP:13556"/>
        <dbReference type="ChEBI" id="CHEBI:29950"/>
        <dbReference type="ChEBI" id="CHEBI:82612"/>
        <dbReference type="ChEBI" id="CHEBI:137386"/>
        <dbReference type="ChEBI" id="CHEBI:137387"/>
        <dbReference type="EC" id="2.1.1.63"/>
    </reaction>
</comment>
<evidence type="ECO:0000259" key="10">
    <source>
        <dbReference type="Pfam" id="PF01035"/>
    </source>
</evidence>
<keyword evidence="3 9" id="KW-0963">Cytoplasm</keyword>
<evidence type="ECO:0000259" key="11">
    <source>
        <dbReference type="Pfam" id="PF02870"/>
    </source>
</evidence>
<evidence type="ECO:0000256" key="7">
    <source>
        <dbReference type="ARBA" id="ARBA00023204"/>
    </source>
</evidence>
<evidence type="ECO:0000256" key="6">
    <source>
        <dbReference type="ARBA" id="ARBA00022763"/>
    </source>
</evidence>
<dbReference type="PANTHER" id="PTHR10815">
    <property type="entry name" value="METHYLATED-DNA--PROTEIN-CYSTEINE METHYLTRANSFERASE"/>
    <property type="match status" value="1"/>
</dbReference>
<comment type="similarity">
    <text evidence="2 9">Belongs to the MGMT family.</text>
</comment>
<proteinExistence type="inferred from homology"/>
<gene>
    <name evidence="12" type="ORF">S2091_4212</name>
</gene>
<evidence type="ECO:0000256" key="4">
    <source>
        <dbReference type="ARBA" id="ARBA00022603"/>
    </source>
</evidence>
<keyword evidence="7 9" id="KW-0234">DNA repair</keyword>
<name>A0A2S9GTX8_9BURK</name>
<feature type="domain" description="Methylguanine DNA methyltransferase ribonuclease-like" evidence="11">
    <location>
        <begin position="6"/>
        <end position="79"/>
    </location>
</feature>
<keyword evidence="6 9" id="KW-0227">DNA damage</keyword>
<comment type="miscellaneous">
    <text evidence="9">This enzyme catalyzes only one turnover and therefore is not strictly catalytic. According to one definition, an enzyme is a biocatalyst that acts repeatedly and over many reaction cycles.</text>
</comment>
<dbReference type="Proteomes" id="UP000237839">
    <property type="component" value="Unassembled WGS sequence"/>
</dbReference>
<dbReference type="InterPro" id="IPR036217">
    <property type="entry name" value="MethylDNA_cys_MeTrfase_DNAb"/>
</dbReference>
<dbReference type="SUPFAM" id="SSF46767">
    <property type="entry name" value="Methylated DNA-protein cysteine methyltransferase, C-terminal domain"/>
    <property type="match status" value="1"/>
</dbReference>
<dbReference type="PANTHER" id="PTHR10815:SF5">
    <property type="entry name" value="METHYLATED-DNA--PROTEIN-CYSTEINE METHYLTRANSFERASE"/>
    <property type="match status" value="1"/>
</dbReference>
<dbReference type="Pfam" id="PF02870">
    <property type="entry name" value="Methyltransf_1N"/>
    <property type="match status" value="1"/>
</dbReference>
<organism evidence="12 13">
    <name type="scientific">Solimicrobium silvestre</name>
    <dbReference type="NCBI Taxonomy" id="2099400"/>
    <lineage>
        <taxon>Bacteria</taxon>
        <taxon>Pseudomonadati</taxon>
        <taxon>Pseudomonadota</taxon>
        <taxon>Betaproteobacteria</taxon>
        <taxon>Burkholderiales</taxon>
        <taxon>Oxalobacteraceae</taxon>
        <taxon>Solimicrobium</taxon>
    </lineage>
</organism>
<dbReference type="GO" id="GO:0005737">
    <property type="term" value="C:cytoplasm"/>
    <property type="evidence" value="ECO:0007669"/>
    <property type="project" value="UniProtKB-SubCell"/>
</dbReference>
<dbReference type="InterPro" id="IPR014048">
    <property type="entry name" value="MethylDNA_cys_MeTrfase_DNA-bd"/>
</dbReference>
<evidence type="ECO:0000313" key="12">
    <source>
        <dbReference type="EMBL" id="PRC91116.1"/>
    </source>
</evidence>
<dbReference type="RefSeq" id="WP_105533940.1">
    <property type="nucleotide sequence ID" value="NZ_PUGF01000029.1"/>
</dbReference>
<dbReference type="InterPro" id="IPR036631">
    <property type="entry name" value="MGMT_N_sf"/>
</dbReference>
<reference evidence="12 13" key="1">
    <citation type="submission" date="2018-02" db="EMBL/GenBank/DDBJ databases">
        <title>Solimicrobium silvestre gen. nov., sp. nov., isolated from alpine forest soil.</title>
        <authorList>
            <person name="Margesin R."/>
            <person name="Albuquerque L."/>
            <person name="Zhang D.-C."/>
            <person name="Froufe H.J.C."/>
            <person name="Severino R."/>
            <person name="Roxo I."/>
            <person name="Egas C."/>
            <person name="Da Costa M.S."/>
        </authorList>
    </citation>
    <scope>NUCLEOTIDE SEQUENCE [LARGE SCALE GENOMIC DNA]</scope>
    <source>
        <strain evidence="12 13">S20-91</strain>
    </source>
</reference>
<dbReference type="HAMAP" id="MF_00772">
    <property type="entry name" value="OGT"/>
    <property type="match status" value="1"/>
</dbReference>
<dbReference type="Pfam" id="PF01035">
    <property type="entry name" value="DNA_binding_1"/>
    <property type="match status" value="1"/>
</dbReference>
<dbReference type="InterPro" id="IPR008332">
    <property type="entry name" value="MethylG_MeTrfase_N"/>
</dbReference>
<dbReference type="AlphaFoldDB" id="A0A2S9GTX8"/>
<accession>A0A2S9GTX8</accession>
<comment type="catalytic activity">
    <reaction evidence="8 9">
        <text>a 6-O-methyl-2'-deoxyguanosine in DNA + L-cysteinyl-[protein] = S-methyl-L-cysteinyl-[protein] + a 2'-deoxyguanosine in DNA</text>
        <dbReference type="Rhea" id="RHEA:24000"/>
        <dbReference type="Rhea" id="RHEA-COMP:10131"/>
        <dbReference type="Rhea" id="RHEA-COMP:10132"/>
        <dbReference type="Rhea" id="RHEA-COMP:11367"/>
        <dbReference type="Rhea" id="RHEA-COMP:11368"/>
        <dbReference type="ChEBI" id="CHEBI:29950"/>
        <dbReference type="ChEBI" id="CHEBI:82612"/>
        <dbReference type="ChEBI" id="CHEBI:85445"/>
        <dbReference type="ChEBI" id="CHEBI:85448"/>
        <dbReference type="EC" id="2.1.1.63"/>
    </reaction>
</comment>
<evidence type="ECO:0000256" key="5">
    <source>
        <dbReference type="ARBA" id="ARBA00022679"/>
    </source>
</evidence>
<dbReference type="GO" id="GO:0006307">
    <property type="term" value="P:DNA alkylation repair"/>
    <property type="evidence" value="ECO:0007669"/>
    <property type="project" value="UniProtKB-UniRule"/>
</dbReference>
<dbReference type="NCBIfam" id="TIGR00589">
    <property type="entry name" value="ogt"/>
    <property type="match status" value="1"/>
</dbReference>
<keyword evidence="4 9" id="KW-0489">Methyltransferase</keyword>
<dbReference type="InterPro" id="IPR036388">
    <property type="entry name" value="WH-like_DNA-bd_sf"/>
</dbReference>
<dbReference type="GO" id="GO:0032259">
    <property type="term" value="P:methylation"/>
    <property type="evidence" value="ECO:0007669"/>
    <property type="project" value="UniProtKB-KW"/>
</dbReference>
<dbReference type="EC" id="2.1.1.63" evidence="9"/>
<protein>
    <recommendedName>
        <fullName evidence="9">Methylated-DNA--protein-cysteine methyltransferase</fullName>
        <ecNumber evidence="9">2.1.1.63</ecNumber>
    </recommendedName>
    <alternativeName>
        <fullName evidence="9">6-O-methylguanine-DNA methyltransferase</fullName>
        <shortName evidence="9">MGMT</shortName>
    </alternativeName>
    <alternativeName>
        <fullName evidence="9">O-6-methylguanine-DNA-alkyltransferase</fullName>
    </alternativeName>
</protein>
<dbReference type="Gene3D" id="3.30.160.70">
    <property type="entry name" value="Methylated DNA-protein cysteine methyltransferase domain"/>
    <property type="match status" value="1"/>
</dbReference>
<evidence type="ECO:0000313" key="13">
    <source>
        <dbReference type="Proteomes" id="UP000237839"/>
    </source>
</evidence>
<comment type="function">
    <text evidence="9">Involved in the cellular defense against the biological effects of O6-methylguanine (O6-MeG) and O4-methylthymine (O4-MeT) in DNA. Repairs the methylated nucleobase in DNA by stoichiometrically transferring the methyl group to a cysteine residue in the enzyme. This is a suicide reaction: the enzyme is irreversibly inactivated.</text>
</comment>
<evidence type="ECO:0000256" key="2">
    <source>
        <dbReference type="ARBA" id="ARBA00008711"/>
    </source>
</evidence>
<dbReference type="FunFam" id="1.10.10.10:FF:000214">
    <property type="entry name" value="Methylated-DNA--protein-cysteine methyltransferase"/>
    <property type="match status" value="1"/>
</dbReference>
<keyword evidence="5 9" id="KW-0808">Transferase</keyword>
<dbReference type="EMBL" id="PUGF01000029">
    <property type="protein sequence ID" value="PRC91116.1"/>
    <property type="molecule type" value="Genomic_DNA"/>
</dbReference>
<dbReference type="Gene3D" id="1.10.10.10">
    <property type="entry name" value="Winged helix-like DNA-binding domain superfamily/Winged helix DNA-binding domain"/>
    <property type="match status" value="1"/>
</dbReference>
<feature type="domain" description="Methylated-DNA-[protein]-cysteine S-methyltransferase DNA binding" evidence="10">
    <location>
        <begin position="85"/>
        <end position="165"/>
    </location>
</feature>
<dbReference type="OrthoDB" id="9802228at2"/>
<evidence type="ECO:0000256" key="1">
    <source>
        <dbReference type="ARBA" id="ARBA00001286"/>
    </source>
</evidence>
<dbReference type="InterPro" id="IPR001497">
    <property type="entry name" value="MethylDNA_cys_MeTrfase_AS"/>
</dbReference>
<evidence type="ECO:0000256" key="8">
    <source>
        <dbReference type="ARBA" id="ARBA00049348"/>
    </source>
</evidence>
<evidence type="ECO:0000256" key="3">
    <source>
        <dbReference type="ARBA" id="ARBA00022490"/>
    </source>
</evidence>
<comment type="caution">
    <text evidence="12">The sequence shown here is derived from an EMBL/GenBank/DDBJ whole genome shotgun (WGS) entry which is preliminary data.</text>
</comment>